<dbReference type="PANTHER" id="PTHR43537:SF24">
    <property type="entry name" value="GLUCONATE OPERON TRANSCRIPTIONAL REPRESSOR"/>
    <property type="match status" value="1"/>
</dbReference>
<reference evidence="6" key="1">
    <citation type="submission" date="2020-10" db="EMBL/GenBank/DDBJ databases">
        <authorList>
            <person name="Gilroy R."/>
        </authorList>
    </citation>
    <scope>NUCLEOTIDE SEQUENCE</scope>
    <source>
        <strain evidence="6">ChiSxjej1B13-7041</strain>
    </source>
</reference>
<keyword evidence="2" id="KW-0238">DNA-binding</keyword>
<dbReference type="InterPro" id="IPR000524">
    <property type="entry name" value="Tscrpt_reg_HTH_GntR"/>
</dbReference>
<dbReference type="Pfam" id="PF00392">
    <property type="entry name" value="GntR"/>
    <property type="match status" value="1"/>
</dbReference>
<evidence type="ECO:0000256" key="1">
    <source>
        <dbReference type="ARBA" id="ARBA00023015"/>
    </source>
</evidence>
<dbReference type="GO" id="GO:0003677">
    <property type="term" value="F:DNA binding"/>
    <property type="evidence" value="ECO:0007669"/>
    <property type="project" value="UniProtKB-KW"/>
</dbReference>
<evidence type="ECO:0000256" key="3">
    <source>
        <dbReference type="ARBA" id="ARBA00023163"/>
    </source>
</evidence>
<dbReference type="SMART" id="SM00345">
    <property type="entry name" value="HTH_GNTR"/>
    <property type="match status" value="1"/>
</dbReference>
<dbReference type="PANTHER" id="PTHR43537">
    <property type="entry name" value="TRANSCRIPTIONAL REGULATOR, GNTR FAMILY"/>
    <property type="match status" value="1"/>
</dbReference>
<evidence type="ECO:0000259" key="5">
    <source>
        <dbReference type="SMART" id="SM00895"/>
    </source>
</evidence>
<gene>
    <name evidence="6" type="ORF">IAB98_03760</name>
</gene>
<dbReference type="AlphaFoldDB" id="A0A9D1EIC0"/>
<dbReference type="SUPFAM" id="SSF46785">
    <property type="entry name" value="Winged helix' DNA-binding domain"/>
    <property type="match status" value="1"/>
</dbReference>
<keyword evidence="1" id="KW-0805">Transcription regulation</keyword>
<proteinExistence type="predicted"/>
<feature type="domain" description="GntR C-terminal" evidence="5">
    <location>
        <begin position="79"/>
        <end position="206"/>
    </location>
</feature>
<sequence length="219" mass="24814">MKVKSNLDAIIYEHIVDSLILGEYSMGQTILLDEFAEKYEVSRTPVTQAVKLLVSDGLLEAMSNGRVRVPVFDKEQMRKICEVRLLMENYAVEKIFEMGKAGDGLCQTLQTIADQGIQALHGGDKLKFNRRDLEFHNTLIGACGNEYLSSEYKRIQGKFIVANYLIEPLEGRNFEKAAQSHLHFTELMAQEKKEECQKVLREHIFSFSTPFDGKGISGT</sequence>
<evidence type="ECO:0000256" key="2">
    <source>
        <dbReference type="ARBA" id="ARBA00023125"/>
    </source>
</evidence>
<dbReference type="InterPro" id="IPR036390">
    <property type="entry name" value="WH_DNA-bd_sf"/>
</dbReference>
<dbReference type="SUPFAM" id="SSF48008">
    <property type="entry name" value="GntR ligand-binding domain-like"/>
    <property type="match status" value="1"/>
</dbReference>
<dbReference type="InterPro" id="IPR008920">
    <property type="entry name" value="TF_FadR/GntR_C"/>
</dbReference>
<organism evidence="6 7">
    <name type="scientific">Candidatus Egerieimonas intestinavium</name>
    <dbReference type="NCBI Taxonomy" id="2840777"/>
    <lineage>
        <taxon>Bacteria</taxon>
        <taxon>Bacillati</taxon>
        <taxon>Bacillota</taxon>
        <taxon>Clostridia</taxon>
        <taxon>Lachnospirales</taxon>
        <taxon>Lachnospiraceae</taxon>
        <taxon>Lachnospiraceae incertae sedis</taxon>
        <taxon>Candidatus Egerieimonas</taxon>
    </lineage>
</organism>
<dbReference type="Gene3D" id="1.20.120.530">
    <property type="entry name" value="GntR ligand-binding domain-like"/>
    <property type="match status" value="1"/>
</dbReference>
<reference evidence="6" key="2">
    <citation type="journal article" date="2021" name="PeerJ">
        <title>Extensive microbial diversity within the chicken gut microbiome revealed by metagenomics and culture.</title>
        <authorList>
            <person name="Gilroy R."/>
            <person name="Ravi A."/>
            <person name="Getino M."/>
            <person name="Pursley I."/>
            <person name="Horton D.L."/>
            <person name="Alikhan N.F."/>
            <person name="Baker D."/>
            <person name="Gharbi K."/>
            <person name="Hall N."/>
            <person name="Watson M."/>
            <person name="Adriaenssens E.M."/>
            <person name="Foster-Nyarko E."/>
            <person name="Jarju S."/>
            <person name="Secka A."/>
            <person name="Antonio M."/>
            <person name="Oren A."/>
            <person name="Chaudhuri R.R."/>
            <person name="La Ragione R."/>
            <person name="Hildebrand F."/>
            <person name="Pallen M.J."/>
        </authorList>
    </citation>
    <scope>NUCLEOTIDE SEQUENCE</scope>
    <source>
        <strain evidence="6">ChiSxjej1B13-7041</strain>
    </source>
</reference>
<evidence type="ECO:0000313" key="7">
    <source>
        <dbReference type="Proteomes" id="UP000886841"/>
    </source>
</evidence>
<dbReference type="Proteomes" id="UP000886841">
    <property type="component" value="Unassembled WGS sequence"/>
</dbReference>
<name>A0A9D1EIC0_9FIRM</name>
<dbReference type="InterPro" id="IPR011711">
    <property type="entry name" value="GntR_C"/>
</dbReference>
<feature type="domain" description="HTH gntR-type" evidence="4">
    <location>
        <begin position="11"/>
        <end position="69"/>
    </location>
</feature>
<dbReference type="Pfam" id="PF07729">
    <property type="entry name" value="FCD"/>
    <property type="match status" value="1"/>
</dbReference>
<evidence type="ECO:0000313" key="6">
    <source>
        <dbReference type="EMBL" id="HIR92525.1"/>
    </source>
</evidence>
<dbReference type="GO" id="GO:0003700">
    <property type="term" value="F:DNA-binding transcription factor activity"/>
    <property type="evidence" value="ECO:0007669"/>
    <property type="project" value="InterPro"/>
</dbReference>
<dbReference type="InterPro" id="IPR036388">
    <property type="entry name" value="WH-like_DNA-bd_sf"/>
</dbReference>
<dbReference type="Gene3D" id="1.10.10.10">
    <property type="entry name" value="Winged helix-like DNA-binding domain superfamily/Winged helix DNA-binding domain"/>
    <property type="match status" value="1"/>
</dbReference>
<protein>
    <submittedName>
        <fullName evidence="6">GntR family transcriptional regulator</fullName>
    </submittedName>
</protein>
<dbReference type="SMART" id="SM00895">
    <property type="entry name" value="FCD"/>
    <property type="match status" value="1"/>
</dbReference>
<evidence type="ECO:0000259" key="4">
    <source>
        <dbReference type="SMART" id="SM00345"/>
    </source>
</evidence>
<comment type="caution">
    <text evidence="6">The sequence shown here is derived from an EMBL/GenBank/DDBJ whole genome shotgun (WGS) entry which is preliminary data.</text>
</comment>
<dbReference type="EMBL" id="DVHU01000031">
    <property type="protein sequence ID" value="HIR92525.1"/>
    <property type="molecule type" value="Genomic_DNA"/>
</dbReference>
<accession>A0A9D1EIC0</accession>
<keyword evidence="3" id="KW-0804">Transcription</keyword>